<proteinExistence type="predicted"/>
<name>A0A2U1P5X2_ARTAN</name>
<dbReference type="Proteomes" id="UP000245207">
    <property type="component" value="Unassembled WGS sequence"/>
</dbReference>
<gene>
    <name evidence="2" type="ORF">CTI12_AA190190</name>
</gene>
<evidence type="ECO:0000313" key="2">
    <source>
        <dbReference type="EMBL" id="PWA81077.1"/>
    </source>
</evidence>
<evidence type="ECO:0000313" key="3">
    <source>
        <dbReference type="Proteomes" id="UP000245207"/>
    </source>
</evidence>
<dbReference type="AlphaFoldDB" id="A0A2U1P5X2"/>
<comment type="caution">
    <text evidence="2">The sequence shown here is derived from an EMBL/GenBank/DDBJ whole genome shotgun (WGS) entry which is preliminary data.</text>
</comment>
<dbReference type="InterPro" id="IPR005162">
    <property type="entry name" value="Retrotrans_gag_dom"/>
</dbReference>
<accession>A0A2U1P5X2</accession>
<reference evidence="2 3" key="1">
    <citation type="journal article" date="2018" name="Mol. Plant">
        <title>The genome of Artemisia annua provides insight into the evolution of Asteraceae family and artemisinin biosynthesis.</title>
        <authorList>
            <person name="Shen Q."/>
            <person name="Zhang L."/>
            <person name="Liao Z."/>
            <person name="Wang S."/>
            <person name="Yan T."/>
            <person name="Shi P."/>
            <person name="Liu M."/>
            <person name="Fu X."/>
            <person name="Pan Q."/>
            <person name="Wang Y."/>
            <person name="Lv Z."/>
            <person name="Lu X."/>
            <person name="Zhang F."/>
            <person name="Jiang W."/>
            <person name="Ma Y."/>
            <person name="Chen M."/>
            <person name="Hao X."/>
            <person name="Li L."/>
            <person name="Tang Y."/>
            <person name="Lv G."/>
            <person name="Zhou Y."/>
            <person name="Sun X."/>
            <person name="Brodelius P.E."/>
            <person name="Rose J.K.C."/>
            <person name="Tang K."/>
        </authorList>
    </citation>
    <scope>NUCLEOTIDE SEQUENCE [LARGE SCALE GENOMIC DNA]</scope>
    <source>
        <strain evidence="3">cv. Huhao1</strain>
        <tissue evidence="2">Leaf</tissue>
    </source>
</reference>
<organism evidence="2 3">
    <name type="scientific">Artemisia annua</name>
    <name type="common">Sweet wormwood</name>
    <dbReference type="NCBI Taxonomy" id="35608"/>
    <lineage>
        <taxon>Eukaryota</taxon>
        <taxon>Viridiplantae</taxon>
        <taxon>Streptophyta</taxon>
        <taxon>Embryophyta</taxon>
        <taxon>Tracheophyta</taxon>
        <taxon>Spermatophyta</taxon>
        <taxon>Magnoliopsida</taxon>
        <taxon>eudicotyledons</taxon>
        <taxon>Gunneridae</taxon>
        <taxon>Pentapetalae</taxon>
        <taxon>asterids</taxon>
        <taxon>campanulids</taxon>
        <taxon>Asterales</taxon>
        <taxon>Asteraceae</taxon>
        <taxon>Asteroideae</taxon>
        <taxon>Anthemideae</taxon>
        <taxon>Artemisiinae</taxon>
        <taxon>Artemisia</taxon>
    </lineage>
</organism>
<dbReference type="EMBL" id="PKPP01001636">
    <property type="protein sequence ID" value="PWA81077.1"/>
    <property type="molecule type" value="Genomic_DNA"/>
</dbReference>
<dbReference type="Pfam" id="PF03732">
    <property type="entry name" value="Retrotrans_gag"/>
    <property type="match status" value="1"/>
</dbReference>
<protein>
    <submittedName>
        <fullName evidence="2">Gag protein</fullName>
    </submittedName>
</protein>
<dbReference type="PANTHER" id="PTHR33223">
    <property type="entry name" value="CCHC-TYPE DOMAIN-CONTAINING PROTEIN"/>
    <property type="match status" value="1"/>
</dbReference>
<evidence type="ECO:0000259" key="1">
    <source>
        <dbReference type="Pfam" id="PF03732"/>
    </source>
</evidence>
<dbReference type="OrthoDB" id="1737504at2759"/>
<dbReference type="PANTHER" id="PTHR33223:SF10">
    <property type="entry name" value="AMINOTRANSFERASE-LIKE PLANT MOBILE DOMAIN-CONTAINING PROTEIN"/>
    <property type="match status" value="1"/>
</dbReference>
<keyword evidence="3" id="KW-1185">Reference proteome</keyword>
<sequence length="190" mass="22038">MSSFDTNAHPFYWSSRGSASRVPLEFTFPQNITYDGTTDQDDHLFVFTKAMGIYGYLSVYQWCELFPITLRGTARMWFMALPPRSISTFAQLAKSFRTTFLHKVKFQKSREEIMHMKRQGIQESLKEFVERFNDDILATETGERLKDDFEKLAVSVFINGLQPGPCLNDFEARPPTTLEDLLVRANHFRA</sequence>
<feature type="domain" description="Retrotransposon gag" evidence="1">
    <location>
        <begin position="65"/>
        <end position="163"/>
    </location>
</feature>